<gene>
    <name evidence="1" type="ORF">MEBOL_006173</name>
</gene>
<protein>
    <submittedName>
        <fullName evidence="1">Type 2 lantibiotic, mersacidin/lichenicidin family</fullName>
    </submittedName>
</protein>
<keyword evidence="2" id="KW-1185">Reference proteome</keyword>
<dbReference type="NCBIfam" id="TIGR03898">
    <property type="entry name" value="lanti_MRSA_kill"/>
    <property type="match status" value="1"/>
</dbReference>
<dbReference type="RefSeq" id="WP_095980838.1">
    <property type="nucleotide sequence ID" value="NZ_CP022163.1"/>
</dbReference>
<dbReference type="EMBL" id="CP022163">
    <property type="protein sequence ID" value="ATB32684.1"/>
    <property type="molecule type" value="Genomic_DNA"/>
</dbReference>
<sequence length="75" mass="7959">MSRIDIARAWKDPSYLESLSEEERALVPANPAGEIALSEDDLAVIVGGLRIQPTTVSTGTGSKNPPCQCTCLLSD</sequence>
<dbReference type="InterPro" id="IPR027635">
    <property type="entry name" value="Lantibiotic2_lead_pep_dom"/>
</dbReference>
<reference evidence="1 2" key="1">
    <citation type="submission" date="2017-06" db="EMBL/GenBank/DDBJ databases">
        <authorList>
            <person name="Kim H.J."/>
            <person name="Triplett B.A."/>
        </authorList>
    </citation>
    <scope>NUCLEOTIDE SEQUENCE [LARGE SCALE GENOMIC DNA]</scope>
    <source>
        <strain evidence="1 2">DSM 14713</strain>
    </source>
</reference>
<dbReference type="KEGG" id="mbd:MEBOL_006173"/>
<evidence type="ECO:0000313" key="1">
    <source>
        <dbReference type="EMBL" id="ATB32684.1"/>
    </source>
</evidence>
<dbReference type="Proteomes" id="UP000217289">
    <property type="component" value="Chromosome"/>
</dbReference>
<dbReference type="GO" id="GO:0042742">
    <property type="term" value="P:defense response to bacterium"/>
    <property type="evidence" value="ECO:0007669"/>
    <property type="project" value="InterPro"/>
</dbReference>
<organism evidence="1 2">
    <name type="scientific">Melittangium boletus DSM 14713</name>
    <dbReference type="NCBI Taxonomy" id="1294270"/>
    <lineage>
        <taxon>Bacteria</taxon>
        <taxon>Pseudomonadati</taxon>
        <taxon>Myxococcota</taxon>
        <taxon>Myxococcia</taxon>
        <taxon>Myxococcales</taxon>
        <taxon>Cystobacterineae</taxon>
        <taxon>Archangiaceae</taxon>
        <taxon>Melittangium</taxon>
    </lineage>
</organism>
<name>A0A250ILQ1_9BACT</name>
<proteinExistence type="predicted"/>
<evidence type="ECO:0000313" key="2">
    <source>
        <dbReference type="Proteomes" id="UP000217289"/>
    </source>
</evidence>
<dbReference type="AlphaFoldDB" id="A0A250ILQ1"/>
<dbReference type="OrthoDB" id="896929at2"/>
<accession>A0A250ILQ1</accession>